<evidence type="ECO:0000256" key="8">
    <source>
        <dbReference type="ARBA" id="ARBA00022806"/>
    </source>
</evidence>
<evidence type="ECO:0000259" key="18">
    <source>
        <dbReference type="PROSITE" id="PS51192"/>
    </source>
</evidence>
<dbReference type="InterPro" id="IPR044876">
    <property type="entry name" value="HRDC_dom_sf"/>
</dbReference>
<dbReference type="InterPro" id="IPR004589">
    <property type="entry name" value="DNA_helicase_ATP-dep_RecQ"/>
</dbReference>
<comment type="similarity">
    <text evidence="3">Belongs to the helicase family. RecQ subfamily.</text>
</comment>
<dbReference type="PROSITE" id="PS51194">
    <property type="entry name" value="HELICASE_CTER"/>
    <property type="match status" value="1"/>
</dbReference>
<dbReference type="AlphaFoldDB" id="A0A9D1WPA8"/>
<dbReference type="InterPro" id="IPR011545">
    <property type="entry name" value="DEAD/DEAH_box_helicase_dom"/>
</dbReference>
<dbReference type="GO" id="GO:0030894">
    <property type="term" value="C:replisome"/>
    <property type="evidence" value="ECO:0007669"/>
    <property type="project" value="TreeGrafter"/>
</dbReference>
<keyword evidence="13" id="KW-0234">DNA repair</keyword>
<dbReference type="PANTHER" id="PTHR13710:SF105">
    <property type="entry name" value="ATP-DEPENDENT DNA HELICASE Q1"/>
    <property type="match status" value="1"/>
</dbReference>
<dbReference type="Pfam" id="PF09382">
    <property type="entry name" value="RQC"/>
    <property type="match status" value="1"/>
</dbReference>
<keyword evidence="10" id="KW-0067">ATP-binding</keyword>
<dbReference type="SMART" id="SM00490">
    <property type="entry name" value="HELICc"/>
    <property type="match status" value="1"/>
</dbReference>
<dbReference type="InterPro" id="IPR014001">
    <property type="entry name" value="Helicase_ATP-bd"/>
</dbReference>
<dbReference type="InterPro" id="IPR027417">
    <property type="entry name" value="P-loop_NTPase"/>
</dbReference>
<proteinExistence type="inferred from homology"/>
<evidence type="ECO:0000256" key="2">
    <source>
        <dbReference type="ARBA" id="ARBA00001947"/>
    </source>
</evidence>
<name>A0A9D1WPA8_9FIRM</name>
<keyword evidence="7 20" id="KW-0378">Hydrolase</keyword>
<comment type="cofactor">
    <cofactor evidence="1">
        <name>Mg(2+)</name>
        <dbReference type="ChEBI" id="CHEBI:18420"/>
    </cofactor>
</comment>
<dbReference type="EC" id="5.6.2.4" evidence="16"/>
<dbReference type="Pfam" id="PF00270">
    <property type="entry name" value="DEAD"/>
    <property type="match status" value="1"/>
</dbReference>
<dbReference type="FunFam" id="3.40.50.300:FF:001456">
    <property type="entry name" value="ATP-dependent DNA helicase"/>
    <property type="match status" value="1"/>
</dbReference>
<evidence type="ECO:0000256" key="11">
    <source>
        <dbReference type="ARBA" id="ARBA00023125"/>
    </source>
</evidence>
<dbReference type="GO" id="GO:0046872">
    <property type="term" value="F:metal ion binding"/>
    <property type="evidence" value="ECO:0007669"/>
    <property type="project" value="UniProtKB-KW"/>
</dbReference>
<dbReference type="Pfam" id="PF00271">
    <property type="entry name" value="Helicase_C"/>
    <property type="match status" value="1"/>
</dbReference>
<comment type="caution">
    <text evidence="20">The sequence shown here is derived from an EMBL/GenBank/DDBJ whole genome shotgun (WGS) entry which is preliminary data.</text>
</comment>
<evidence type="ECO:0000256" key="15">
    <source>
        <dbReference type="ARBA" id="ARBA00034617"/>
    </source>
</evidence>
<keyword evidence="8 20" id="KW-0347">Helicase</keyword>
<comment type="cofactor">
    <cofactor evidence="2">
        <name>Zn(2+)</name>
        <dbReference type="ChEBI" id="CHEBI:29105"/>
    </cofactor>
</comment>
<dbReference type="SMART" id="SM00487">
    <property type="entry name" value="DEXDc"/>
    <property type="match status" value="1"/>
</dbReference>
<feature type="domain" description="Helicase ATP-binding" evidence="18">
    <location>
        <begin position="24"/>
        <end position="193"/>
    </location>
</feature>
<keyword evidence="14" id="KW-0413">Isomerase</keyword>
<dbReference type="GO" id="GO:0005737">
    <property type="term" value="C:cytoplasm"/>
    <property type="evidence" value="ECO:0007669"/>
    <property type="project" value="TreeGrafter"/>
</dbReference>
<keyword evidence="12" id="KW-0233">DNA recombination</keyword>
<evidence type="ECO:0000256" key="4">
    <source>
        <dbReference type="ARBA" id="ARBA00022723"/>
    </source>
</evidence>
<evidence type="ECO:0000313" key="20">
    <source>
        <dbReference type="EMBL" id="HIX64712.1"/>
    </source>
</evidence>
<dbReference type="GO" id="GO:0043138">
    <property type="term" value="F:3'-5' DNA helicase activity"/>
    <property type="evidence" value="ECO:0007669"/>
    <property type="project" value="UniProtKB-EC"/>
</dbReference>
<dbReference type="Pfam" id="PF16124">
    <property type="entry name" value="RecQ_Zn_bind"/>
    <property type="match status" value="1"/>
</dbReference>
<dbReference type="SMART" id="SM00956">
    <property type="entry name" value="RQC"/>
    <property type="match status" value="1"/>
</dbReference>
<keyword evidence="9" id="KW-0862">Zinc</keyword>
<dbReference type="GO" id="GO:0009432">
    <property type="term" value="P:SOS response"/>
    <property type="evidence" value="ECO:0007669"/>
    <property type="project" value="UniProtKB-UniRule"/>
</dbReference>
<evidence type="ECO:0000256" key="6">
    <source>
        <dbReference type="ARBA" id="ARBA00022763"/>
    </source>
</evidence>
<dbReference type="InterPro" id="IPR032284">
    <property type="entry name" value="RecQ_Zn-bd"/>
</dbReference>
<evidence type="ECO:0000259" key="19">
    <source>
        <dbReference type="PROSITE" id="PS51194"/>
    </source>
</evidence>
<dbReference type="GO" id="GO:0006281">
    <property type="term" value="P:DNA repair"/>
    <property type="evidence" value="ECO:0007669"/>
    <property type="project" value="UniProtKB-KW"/>
</dbReference>
<sequence>MDKHEALRQFFGYSSFRPGQEELIDAILAGRDVLGVMPTGGGKSLCYQIPALLLPGVTLVISPLISLMKDQVAALNREGVAAAYLNSSLSPTQQRLVCQRALQGAYRLLYVAPERLESPEFTAVARRLAVPLAAVDEAHCISQWGQDFRPSYLAIAAFLRELPRRPVTAAFTATATTQVQADILRLLELREPVRQVTGFDRPNLFFDVQAPKNKPQALLALLQERQGQSGIVYCATRDGVEKVCARLCKQGFPATRYHAGLPDQERQQNQEAFQFDRRPVMVATNAFGMGIDKSNVSFVIHYNMPKSLEAYYQEAGRAGRDGEPADCILLYSKQDVVTARFLIQNSGNSQLTPQQQAQVRRQDYARLQAMVDYCRSGSCLRGQLLDYFGQAHPQRCGSCGNCLRQAAQEDAPGGLAQAPEEDITVPAQMILSCLWRIHKKLGYDVGRMLLVQVLRGRQRQRVLELGLNELSTFGLMRRLSHNQVSELVEELVRQGYLRDHPLYSALALTPAASRVLFQGERVSRRTPLEPEKAVAPERLQGGRTRTAGPAGREGLFEALKATRTQLAQAEQIPRYLVFSNATLADMAAKAPHTPEELLAVNGVGRVKAQKYGRAFLEAIAAYEQGAAPQEVPQGREGRP</sequence>
<dbReference type="SUPFAM" id="SSF46785">
    <property type="entry name" value="Winged helix' DNA-binding domain"/>
    <property type="match status" value="1"/>
</dbReference>
<reference evidence="20" key="2">
    <citation type="submission" date="2021-04" db="EMBL/GenBank/DDBJ databases">
        <authorList>
            <person name="Gilroy R."/>
        </authorList>
    </citation>
    <scope>NUCLEOTIDE SEQUENCE</scope>
    <source>
        <strain evidence="20">CHK188-5543</strain>
    </source>
</reference>
<dbReference type="SMART" id="SM00341">
    <property type="entry name" value="HRDC"/>
    <property type="match status" value="1"/>
</dbReference>
<dbReference type="Gene3D" id="3.40.50.300">
    <property type="entry name" value="P-loop containing nucleotide triphosphate hydrolases"/>
    <property type="match status" value="2"/>
</dbReference>
<dbReference type="NCBIfam" id="TIGR01389">
    <property type="entry name" value="recQ"/>
    <property type="match status" value="1"/>
</dbReference>
<evidence type="ECO:0000256" key="16">
    <source>
        <dbReference type="NCBIfam" id="TIGR01389"/>
    </source>
</evidence>
<keyword evidence="4" id="KW-0479">Metal-binding</keyword>
<dbReference type="InterPro" id="IPR036390">
    <property type="entry name" value="WH_DNA-bd_sf"/>
</dbReference>
<dbReference type="CDD" id="cd17920">
    <property type="entry name" value="DEXHc_RecQ"/>
    <property type="match status" value="1"/>
</dbReference>
<dbReference type="InterPro" id="IPR002121">
    <property type="entry name" value="HRDC_dom"/>
</dbReference>
<dbReference type="GO" id="GO:0006310">
    <property type="term" value="P:DNA recombination"/>
    <property type="evidence" value="ECO:0007669"/>
    <property type="project" value="UniProtKB-UniRule"/>
</dbReference>
<feature type="domain" description="Helicase C-terminal" evidence="19">
    <location>
        <begin position="214"/>
        <end position="365"/>
    </location>
</feature>
<dbReference type="EMBL" id="DXES01000011">
    <property type="protein sequence ID" value="HIX64712.1"/>
    <property type="molecule type" value="Genomic_DNA"/>
</dbReference>
<feature type="domain" description="HRDC" evidence="17">
    <location>
        <begin position="549"/>
        <end position="629"/>
    </location>
</feature>
<evidence type="ECO:0000256" key="1">
    <source>
        <dbReference type="ARBA" id="ARBA00001946"/>
    </source>
</evidence>
<dbReference type="InterPro" id="IPR001650">
    <property type="entry name" value="Helicase_C-like"/>
</dbReference>
<keyword evidence="5" id="KW-0547">Nucleotide-binding</keyword>
<evidence type="ECO:0000256" key="12">
    <source>
        <dbReference type="ARBA" id="ARBA00023172"/>
    </source>
</evidence>
<dbReference type="PROSITE" id="PS51192">
    <property type="entry name" value="HELICASE_ATP_BIND_1"/>
    <property type="match status" value="1"/>
</dbReference>
<dbReference type="PROSITE" id="PS50967">
    <property type="entry name" value="HRDC"/>
    <property type="match status" value="1"/>
</dbReference>
<evidence type="ECO:0000256" key="5">
    <source>
        <dbReference type="ARBA" id="ARBA00022741"/>
    </source>
</evidence>
<evidence type="ECO:0000256" key="13">
    <source>
        <dbReference type="ARBA" id="ARBA00023204"/>
    </source>
</evidence>
<dbReference type="Proteomes" id="UP000886800">
    <property type="component" value="Unassembled WGS sequence"/>
</dbReference>
<dbReference type="SUPFAM" id="SSF47819">
    <property type="entry name" value="HRDC-like"/>
    <property type="match status" value="1"/>
</dbReference>
<dbReference type="GO" id="GO:0006260">
    <property type="term" value="P:DNA replication"/>
    <property type="evidence" value="ECO:0007669"/>
    <property type="project" value="InterPro"/>
</dbReference>
<keyword evidence="6" id="KW-0227">DNA damage</keyword>
<dbReference type="Gene3D" id="1.10.150.80">
    <property type="entry name" value="HRDC domain"/>
    <property type="match status" value="1"/>
</dbReference>
<evidence type="ECO:0000313" key="21">
    <source>
        <dbReference type="Proteomes" id="UP000886800"/>
    </source>
</evidence>
<dbReference type="Gene3D" id="1.10.10.10">
    <property type="entry name" value="Winged helix-like DNA-binding domain superfamily/Winged helix DNA-binding domain"/>
    <property type="match status" value="1"/>
</dbReference>
<protein>
    <recommendedName>
        <fullName evidence="16">DNA helicase RecQ</fullName>
        <ecNumber evidence="16">5.6.2.4</ecNumber>
    </recommendedName>
</protein>
<dbReference type="GO" id="GO:0009378">
    <property type="term" value="F:four-way junction helicase activity"/>
    <property type="evidence" value="ECO:0007669"/>
    <property type="project" value="TreeGrafter"/>
</dbReference>
<evidence type="ECO:0000259" key="17">
    <source>
        <dbReference type="PROSITE" id="PS50967"/>
    </source>
</evidence>
<dbReference type="CDD" id="cd18794">
    <property type="entry name" value="SF2_C_RecQ"/>
    <property type="match status" value="1"/>
</dbReference>
<dbReference type="InterPro" id="IPR006293">
    <property type="entry name" value="DNA_helicase_ATP-dep_RecQ_bac"/>
</dbReference>
<dbReference type="SUPFAM" id="SSF52540">
    <property type="entry name" value="P-loop containing nucleoside triphosphate hydrolases"/>
    <property type="match status" value="1"/>
</dbReference>
<organism evidence="20 21">
    <name type="scientific">Candidatus Anaerotruncus excrementipullorum</name>
    <dbReference type="NCBI Taxonomy" id="2838465"/>
    <lineage>
        <taxon>Bacteria</taxon>
        <taxon>Bacillati</taxon>
        <taxon>Bacillota</taxon>
        <taxon>Clostridia</taxon>
        <taxon>Eubacteriales</taxon>
        <taxon>Oscillospiraceae</taxon>
        <taxon>Anaerotruncus</taxon>
    </lineage>
</organism>
<accession>A0A9D1WPA8</accession>
<reference evidence="20" key="1">
    <citation type="journal article" date="2021" name="PeerJ">
        <title>Extensive microbial diversity within the chicken gut microbiome revealed by metagenomics and culture.</title>
        <authorList>
            <person name="Gilroy R."/>
            <person name="Ravi A."/>
            <person name="Getino M."/>
            <person name="Pursley I."/>
            <person name="Horton D.L."/>
            <person name="Alikhan N.F."/>
            <person name="Baker D."/>
            <person name="Gharbi K."/>
            <person name="Hall N."/>
            <person name="Watson M."/>
            <person name="Adriaenssens E.M."/>
            <person name="Foster-Nyarko E."/>
            <person name="Jarju S."/>
            <person name="Secka A."/>
            <person name="Antonio M."/>
            <person name="Oren A."/>
            <person name="Chaudhuri R.R."/>
            <person name="La Ragione R."/>
            <person name="Hildebrand F."/>
            <person name="Pallen M.J."/>
        </authorList>
    </citation>
    <scope>NUCLEOTIDE SEQUENCE</scope>
    <source>
        <strain evidence="20">CHK188-5543</strain>
    </source>
</reference>
<comment type="catalytic activity">
    <reaction evidence="15">
        <text>Couples ATP hydrolysis with the unwinding of duplex DNA by translocating in the 3'-5' direction.</text>
        <dbReference type="EC" id="5.6.2.4"/>
    </reaction>
</comment>
<dbReference type="GO" id="GO:0005524">
    <property type="term" value="F:ATP binding"/>
    <property type="evidence" value="ECO:0007669"/>
    <property type="project" value="UniProtKB-KW"/>
</dbReference>
<evidence type="ECO:0000256" key="10">
    <source>
        <dbReference type="ARBA" id="ARBA00022840"/>
    </source>
</evidence>
<dbReference type="InterPro" id="IPR010997">
    <property type="entry name" value="HRDC-like_sf"/>
</dbReference>
<evidence type="ECO:0000256" key="7">
    <source>
        <dbReference type="ARBA" id="ARBA00022801"/>
    </source>
</evidence>
<dbReference type="Pfam" id="PF00570">
    <property type="entry name" value="HRDC"/>
    <property type="match status" value="1"/>
</dbReference>
<gene>
    <name evidence="20" type="primary">recQ</name>
    <name evidence="20" type="ORF">H9736_00535</name>
</gene>
<evidence type="ECO:0000256" key="3">
    <source>
        <dbReference type="ARBA" id="ARBA00005446"/>
    </source>
</evidence>
<dbReference type="FunFam" id="3.40.50.300:FF:000296">
    <property type="entry name" value="ATP-dependent DNA helicase RecQ"/>
    <property type="match status" value="1"/>
</dbReference>
<dbReference type="NCBIfam" id="TIGR00614">
    <property type="entry name" value="recQ_fam"/>
    <property type="match status" value="1"/>
</dbReference>
<dbReference type="GO" id="GO:0003677">
    <property type="term" value="F:DNA binding"/>
    <property type="evidence" value="ECO:0007669"/>
    <property type="project" value="UniProtKB-KW"/>
</dbReference>
<dbReference type="GO" id="GO:0016787">
    <property type="term" value="F:hydrolase activity"/>
    <property type="evidence" value="ECO:0007669"/>
    <property type="project" value="UniProtKB-KW"/>
</dbReference>
<dbReference type="InterPro" id="IPR036388">
    <property type="entry name" value="WH-like_DNA-bd_sf"/>
</dbReference>
<dbReference type="InterPro" id="IPR018982">
    <property type="entry name" value="RQC_domain"/>
</dbReference>
<evidence type="ECO:0000256" key="14">
    <source>
        <dbReference type="ARBA" id="ARBA00023235"/>
    </source>
</evidence>
<evidence type="ECO:0000256" key="9">
    <source>
        <dbReference type="ARBA" id="ARBA00022833"/>
    </source>
</evidence>
<dbReference type="PANTHER" id="PTHR13710">
    <property type="entry name" value="DNA HELICASE RECQ FAMILY MEMBER"/>
    <property type="match status" value="1"/>
</dbReference>
<dbReference type="GO" id="GO:0043590">
    <property type="term" value="C:bacterial nucleoid"/>
    <property type="evidence" value="ECO:0007669"/>
    <property type="project" value="TreeGrafter"/>
</dbReference>
<keyword evidence="11" id="KW-0238">DNA-binding</keyword>